<dbReference type="AlphaFoldDB" id="A0A2T9YE43"/>
<accession>A0A2T9YE43</accession>
<evidence type="ECO:0000313" key="2">
    <source>
        <dbReference type="EMBL" id="PVU90612.1"/>
    </source>
</evidence>
<dbReference type="SUPFAM" id="SSF56672">
    <property type="entry name" value="DNA/RNA polymerases"/>
    <property type="match status" value="1"/>
</dbReference>
<dbReference type="InterPro" id="IPR021109">
    <property type="entry name" value="Peptidase_aspartic_dom_sf"/>
</dbReference>
<protein>
    <recommendedName>
        <fullName evidence="1">Reverse transcriptase/retrotransposon-derived protein RNase H-like domain-containing protein</fullName>
    </recommendedName>
</protein>
<dbReference type="Gene3D" id="2.40.70.10">
    <property type="entry name" value="Acid Proteases"/>
    <property type="match status" value="1"/>
</dbReference>
<organism evidence="2 3">
    <name type="scientific">Smittium simulii</name>
    <dbReference type="NCBI Taxonomy" id="133385"/>
    <lineage>
        <taxon>Eukaryota</taxon>
        <taxon>Fungi</taxon>
        <taxon>Fungi incertae sedis</taxon>
        <taxon>Zoopagomycota</taxon>
        <taxon>Kickxellomycotina</taxon>
        <taxon>Harpellomycetes</taxon>
        <taxon>Harpellales</taxon>
        <taxon>Legeriomycetaceae</taxon>
        <taxon>Smittium</taxon>
    </lineage>
</organism>
<evidence type="ECO:0000313" key="3">
    <source>
        <dbReference type="Proteomes" id="UP000245383"/>
    </source>
</evidence>
<dbReference type="InterPro" id="IPR041577">
    <property type="entry name" value="RT_RNaseH_2"/>
</dbReference>
<sequence length="202" mass="22811">MFSINNIMTESITLGSLSNNNPNSPYCSILLEKFKTKILFDLGAAKFFISGRYAKKLNLNLEKVKSDINAVTADGHGFKILNQVVIDLSIKVGSPLYDLTKGKPLKNAQFLWNAVGKTAFAILTSLLTTHPVLQAPDWKKKFFIETDASAYATEQWLEKFQHYNLKMVYYLGEINNAADTLLKKYDIGTYINKKLTQIDEDE</sequence>
<dbReference type="OrthoDB" id="3246250at2759"/>
<gene>
    <name evidence="2" type="ORF">BB561_004804</name>
</gene>
<dbReference type="Pfam" id="PF17919">
    <property type="entry name" value="RT_RNaseH_2"/>
    <property type="match status" value="1"/>
</dbReference>
<comment type="caution">
    <text evidence="2">The sequence shown here is derived from an EMBL/GenBank/DDBJ whole genome shotgun (WGS) entry which is preliminary data.</text>
</comment>
<evidence type="ECO:0000259" key="1">
    <source>
        <dbReference type="Pfam" id="PF17919"/>
    </source>
</evidence>
<feature type="domain" description="Reverse transcriptase/retrotransposon-derived protein RNase H-like" evidence="1">
    <location>
        <begin position="112"/>
        <end position="177"/>
    </location>
</feature>
<keyword evidence="3" id="KW-1185">Reference proteome</keyword>
<dbReference type="EMBL" id="MBFR01000248">
    <property type="protein sequence ID" value="PVU90612.1"/>
    <property type="molecule type" value="Genomic_DNA"/>
</dbReference>
<dbReference type="InterPro" id="IPR043502">
    <property type="entry name" value="DNA/RNA_pol_sf"/>
</dbReference>
<name>A0A2T9YE43_9FUNG</name>
<proteinExistence type="predicted"/>
<reference evidence="2 3" key="1">
    <citation type="journal article" date="2018" name="MBio">
        <title>Comparative Genomics Reveals the Core Gene Toolbox for the Fungus-Insect Symbiosis.</title>
        <authorList>
            <person name="Wang Y."/>
            <person name="Stata M."/>
            <person name="Wang W."/>
            <person name="Stajich J.E."/>
            <person name="White M.M."/>
            <person name="Moncalvo J.M."/>
        </authorList>
    </citation>
    <scope>NUCLEOTIDE SEQUENCE [LARGE SCALE GENOMIC DNA]</scope>
    <source>
        <strain evidence="2 3">SWE-8-4</strain>
    </source>
</reference>
<dbReference type="Proteomes" id="UP000245383">
    <property type="component" value="Unassembled WGS sequence"/>
</dbReference>